<sequence>MPTCNNNKNPPAAPFTEIEWKQPELCISCIWGRLEGTKQFCSLPRCVVEDQGKGEQRYD</sequence>
<dbReference type="EMBL" id="CP034346">
    <property type="protein sequence ID" value="AZS14218.1"/>
    <property type="molecule type" value="Genomic_DNA"/>
</dbReference>
<dbReference type="AlphaFoldDB" id="A0A3S9UV45"/>
<evidence type="ECO:0000313" key="1">
    <source>
        <dbReference type="EMBL" id="AZS14218.1"/>
    </source>
</evidence>
<proteinExistence type="predicted"/>
<dbReference type="RefSeq" id="WP_126996672.1">
    <property type="nucleotide sequence ID" value="NZ_CP034346.1"/>
</dbReference>
<protein>
    <submittedName>
        <fullName evidence="1">Uncharacterized protein</fullName>
    </submittedName>
</protein>
<gene>
    <name evidence="1" type="ORF">EI981_06925</name>
</gene>
<dbReference type="KEGG" id="plut:EI981_06925"/>
<reference evidence="2" key="1">
    <citation type="submission" date="2018-12" db="EMBL/GenBank/DDBJ databases">
        <title>Complete genome sequence of Paenibacillus sp. MBLB1234.</title>
        <authorList>
            <person name="Nam Y.-D."/>
            <person name="Kang J."/>
            <person name="Chung W.-H."/>
            <person name="Park Y.S."/>
        </authorList>
    </citation>
    <scope>NUCLEOTIDE SEQUENCE [LARGE SCALE GENOMIC DNA]</scope>
    <source>
        <strain evidence="2">MBLB1234</strain>
    </source>
</reference>
<name>A0A3S9UV45_9BACL</name>
<keyword evidence="2" id="KW-1185">Reference proteome</keyword>
<evidence type="ECO:0000313" key="2">
    <source>
        <dbReference type="Proteomes" id="UP000270678"/>
    </source>
</evidence>
<dbReference type="OrthoDB" id="2665051at2"/>
<organism evidence="1 2">
    <name type="scientific">Paenibacillus lutimineralis</name>
    <dbReference type="NCBI Taxonomy" id="2707005"/>
    <lineage>
        <taxon>Bacteria</taxon>
        <taxon>Bacillati</taxon>
        <taxon>Bacillota</taxon>
        <taxon>Bacilli</taxon>
        <taxon>Bacillales</taxon>
        <taxon>Paenibacillaceae</taxon>
        <taxon>Paenibacillus</taxon>
    </lineage>
</organism>
<accession>A0A3S9UV45</accession>
<dbReference type="Proteomes" id="UP000270678">
    <property type="component" value="Chromosome"/>
</dbReference>